<dbReference type="InterPro" id="IPR006504">
    <property type="entry name" value="Tscrpt_reg_Spx/MgsR"/>
</dbReference>
<gene>
    <name evidence="3" type="ORF">HMPREF9465_02310</name>
</gene>
<dbReference type="PROSITE" id="PS51353">
    <property type="entry name" value="ARSC"/>
    <property type="match status" value="1"/>
</dbReference>
<dbReference type="InterPro" id="IPR006660">
    <property type="entry name" value="Arsenate_reductase-like"/>
</dbReference>
<evidence type="ECO:0000256" key="1">
    <source>
        <dbReference type="ARBA" id="ARBA00007198"/>
    </source>
</evidence>
<dbReference type="Gene3D" id="3.40.30.10">
    <property type="entry name" value="Glutaredoxin"/>
    <property type="match status" value="1"/>
</dbReference>
<evidence type="ECO:0000313" key="4">
    <source>
        <dbReference type="Proteomes" id="UP000005835"/>
    </source>
</evidence>
<dbReference type="SUPFAM" id="SSF52833">
    <property type="entry name" value="Thioredoxin-like"/>
    <property type="match status" value="1"/>
</dbReference>
<dbReference type="eggNOG" id="COG1393">
    <property type="taxonomic scope" value="Bacteria"/>
</dbReference>
<dbReference type="AlphaFoldDB" id="K1JQM7"/>
<dbReference type="InterPro" id="IPR036249">
    <property type="entry name" value="Thioredoxin-like_sf"/>
</dbReference>
<reference evidence="3 4" key="1">
    <citation type="submission" date="2012-05" db="EMBL/GenBank/DDBJ databases">
        <title>The Genome Sequence of Sutterella wadsworthensis 2_1_59BFAA.</title>
        <authorList>
            <consortium name="The Broad Institute Genome Sequencing Platform"/>
            <person name="Earl A."/>
            <person name="Ward D."/>
            <person name="Feldgarden M."/>
            <person name="Gevers D."/>
            <person name="Daigneault M."/>
            <person name="Strauss J."/>
            <person name="Allen-Vercoe E."/>
            <person name="Walker B."/>
            <person name="Young S.K."/>
            <person name="Zeng Q."/>
            <person name="Gargeya S."/>
            <person name="Fitzgerald M."/>
            <person name="Haas B."/>
            <person name="Abouelleil A."/>
            <person name="Alvarado L."/>
            <person name="Arachchi H.M."/>
            <person name="Berlin A.M."/>
            <person name="Chapman S.B."/>
            <person name="Goldberg J."/>
            <person name="Griggs A."/>
            <person name="Gujja S."/>
            <person name="Hansen M."/>
            <person name="Howarth C."/>
            <person name="Imamovic A."/>
            <person name="Larimer J."/>
            <person name="McCowen C."/>
            <person name="Montmayeur A."/>
            <person name="Murphy C."/>
            <person name="Neiman D."/>
            <person name="Pearson M."/>
            <person name="Priest M."/>
            <person name="Roberts A."/>
            <person name="Saif S."/>
            <person name="Shea T."/>
            <person name="Sisk P."/>
            <person name="Sykes S."/>
            <person name="Wortman J."/>
            <person name="Nusbaum C."/>
            <person name="Birren B."/>
        </authorList>
    </citation>
    <scope>NUCLEOTIDE SEQUENCE [LARGE SCALE GENOMIC DNA]</scope>
    <source>
        <strain evidence="3 4">2_1_59BFAA</strain>
    </source>
</reference>
<dbReference type="PATRIC" id="fig|742823.3.peg.2313"/>
<protein>
    <submittedName>
        <fullName evidence="3">Spx/MgsR family transcriptional regulator</fullName>
    </submittedName>
</protein>
<name>K1JQM7_9BURK</name>
<dbReference type="Pfam" id="PF03960">
    <property type="entry name" value="ArsC"/>
    <property type="match status" value="1"/>
</dbReference>
<evidence type="ECO:0000313" key="3">
    <source>
        <dbReference type="EMBL" id="EKB30042.1"/>
    </source>
</evidence>
<dbReference type="NCBIfam" id="TIGR01617">
    <property type="entry name" value="arsC_related"/>
    <property type="match status" value="1"/>
</dbReference>
<dbReference type="HOGENOM" id="CLU_116644_2_1_4"/>
<accession>K1JQM7</accession>
<dbReference type="RefSeq" id="WP_005437265.1">
    <property type="nucleotide sequence ID" value="NZ_JH815522.1"/>
</dbReference>
<keyword evidence="4" id="KW-1185">Reference proteome</keyword>
<proteinExistence type="inferred from homology"/>
<organism evidence="3 4">
    <name type="scientific">Sutterella wadsworthensis 2_1_59BFAA</name>
    <dbReference type="NCBI Taxonomy" id="742823"/>
    <lineage>
        <taxon>Bacteria</taxon>
        <taxon>Pseudomonadati</taxon>
        <taxon>Pseudomonadota</taxon>
        <taxon>Betaproteobacteria</taxon>
        <taxon>Burkholderiales</taxon>
        <taxon>Sutterellaceae</taxon>
        <taxon>Sutterella</taxon>
    </lineage>
</organism>
<sequence>MNKIYGIKNCGSVKKALEWFVARDLPFEFHDFRKEGIDPVLLDEWIAKTSCDVLLNRKGLLWRKLDKARREAVCDNPEGMRALMLENPVIIKRPVIVHPDGSVTVGVDEEAWERLAG</sequence>
<dbReference type="PANTHER" id="PTHR30041:SF8">
    <property type="entry name" value="PROTEIN YFFB"/>
    <property type="match status" value="1"/>
</dbReference>
<dbReference type="OrthoDB" id="9803749at2"/>
<evidence type="ECO:0000256" key="2">
    <source>
        <dbReference type="PROSITE-ProRule" id="PRU01282"/>
    </source>
</evidence>
<comment type="similarity">
    <text evidence="1 2">Belongs to the ArsC family.</text>
</comment>
<dbReference type="EMBL" id="ADMG01000058">
    <property type="protein sequence ID" value="EKB30042.1"/>
    <property type="molecule type" value="Genomic_DNA"/>
</dbReference>
<dbReference type="Proteomes" id="UP000005835">
    <property type="component" value="Unassembled WGS sequence"/>
</dbReference>
<dbReference type="PANTHER" id="PTHR30041">
    <property type="entry name" value="ARSENATE REDUCTASE"/>
    <property type="match status" value="1"/>
</dbReference>
<comment type="caution">
    <text evidence="3">The sequence shown here is derived from an EMBL/GenBank/DDBJ whole genome shotgun (WGS) entry which is preliminary data.</text>
</comment>
<dbReference type="STRING" id="742823.HMPREF9465_02310"/>